<evidence type="ECO:0000259" key="4">
    <source>
        <dbReference type="PROSITE" id="PS50097"/>
    </source>
</evidence>
<dbReference type="VEuPathDB" id="AmoebaDB:NAEGRDRAFT_58836"/>
<evidence type="ECO:0000256" key="3">
    <source>
        <dbReference type="SAM" id="MobiDB-lite"/>
    </source>
</evidence>
<dbReference type="SUPFAM" id="SSF117281">
    <property type="entry name" value="Kelch motif"/>
    <property type="match status" value="1"/>
</dbReference>
<dbReference type="InterPro" id="IPR000866">
    <property type="entry name" value="AhpC/TSA"/>
</dbReference>
<evidence type="ECO:0000313" key="7">
    <source>
        <dbReference type="Proteomes" id="UP000006671"/>
    </source>
</evidence>
<dbReference type="PROSITE" id="PS50908">
    <property type="entry name" value="RWD"/>
    <property type="match status" value="1"/>
</dbReference>
<dbReference type="GeneID" id="8850630"/>
<dbReference type="Gene3D" id="3.40.30.10">
    <property type="entry name" value="Glutaredoxin"/>
    <property type="match status" value="1"/>
</dbReference>
<feature type="domain" description="RWD" evidence="5">
    <location>
        <begin position="673"/>
        <end position="834"/>
    </location>
</feature>
<dbReference type="InterPro" id="IPR006575">
    <property type="entry name" value="RWD_dom"/>
</dbReference>
<reference evidence="6 7" key="1">
    <citation type="journal article" date="2010" name="Cell">
        <title>The genome of Naegleria gruberi illuminates early eukaryotic versatility.</title>
        <authorList>
            <person name="Fritz-Laylin L.K."/>
            <person name="Prochnik S.E."/>
            <person name="Ginger M.L."/>
            <person name="Dacks J.B."/>
            <person name="Carpenter M.L."/>
            <person name="Field M.C."/>
            <person name="Kuo A."/>
            <person name="Paredez A."/>
            <person name="Chapman J."/>
            <person name="Pham J."/>
            <person name="Shu S."/>
            <person name="Neupane R."/>
            <person name="Cipriano M."/>
            <person name="Mancuso J."/>
            <person name="Tu H."/>
            <person name="Salamov A."/>
            <person name="Lindquist E."/>
            <person name="Shapiro H."/>
            <person name="Lucas S."/>
            <person name="Grigoriev I.V."/>
            <person name="Cande W.Z."/>
            <person name="Fulton C."/>
            <person name="Rokhsar D.S."/>
            <person name="Dawson S.C."/>
        </authorList>
    </citation>
    <scope>NUCLEOTIDE SEQUENCE [LARGE SCALE GENOMIC DNA]</scope>
    <source>
        <strain evidence="6 7">NEG-M</strain>
    </source>
</reference>
<dbReference type="InParanoid" id="D2VPD3"/>
<dbReference type="RefSeq" id="XP_002674155.1">
    <property type="nucleotide sequence ID" value="XM_002674109.1"/>
</dbReference>
<dbReference type="SMART" id="SM00225">
    <property type="entry name" value="BTB"/>
    <property type="match status" value="1"/>
</dbReference>
<dbReference type="Pfam" id="PF24681">
    <property type="entry name" value="Kelch_KLHDC2_KLHL20_DRC7"/>
    <property type="match status" value="1"/>
</dbReference>
<dbReference type="PANTHER" id="PTHR45632:SF3">
    <property type="entry name" value="KELCH-LIKE PROTEIN 32"/>
    <property type="match status" value="1"/>
</dbReference>
<dbReference type="InterPro" id="IPR015915">
    <property type="entry name" value="Kelch-typ_b-propeller"/>
</dbReference>
<dbReference type="Gene3D" id="2.120.10.80">
    <property type="entry name" value="Kelch-type beta propeller"/>
    <property type="match status" value="1"/>
</dbReference>
<evidence type="ECO:0000256" key="2">
    <source>
        <dbReference type="ARBA" id="ARBA00022737"/>
    </source>
</evidence>
<dbReference type="EMBL" id="GG738886">
    <property type="protein sequence ID" value="EFC41411.1"/>
    <property type="molecule type" value="Genomic_DNA"/>
</dbReference>
<dbReference type="Pfam" id="PF00578">
    <property type="entry name" value="AhpC-TSA"/>
    <property type="match status" value="1"/>
</dbReference>
<feature type="region of interest" description="Disordered" evidence="3">
    <location>
        <begin position="1"/>
        <end position="64"/>
    </location>
</feature>
<proteinExistence type="predicted"/>
<accession>D2VPD3</accession>
<dbReference type="SUPFAM" id="SSF52833">
    <property type="entry name" value="Thioredoxin-like"/>
    <property type="match status" value="1"/>
</dbReference>
<keyword evidence="2" id="KW-0677">Repeat</keyword>
<keyword evidence="1" id="KW-0880">Kelch repeat</keyword>
<dbReference type="OrthoDB" id="8185403at2759"/>
<dbReference type="InterPro" id="IPR000210">
    <property type="entry name" value="BTB/POZ_dom"/>
</dbReference>
<dbReference type="Pfam" id="PF05773">
    <property type="entry name" value="RWD"/>
    <property type="match status" value="1"/>
</dbReference>
<dbReference type="SUPFAM" id="SSF54495">
    <property type="entry name" value="UBC-like"/>
    <property type="match status" value="1"/>
</dbReference>
<dbReference type="CDD" id="cd18186">
    <property type="entry name" value="BTB_POZ_ZBTB_KLHL-like"/>
    <property type="match status" value="1"/>
</dbReference>
<feature type="domain" description="BTB" evidence="4">
    <location>
        <begin position="1388"/>
        <end position="1456"/>
    </location>
</feature>
<dbReference type="Proteomes" id="UP000006671">
    <property type="component" value="Unassembled WGS sequence"/>
</dbReference>
<organism evidence="7">
    <name type="scientific">Naegleria gruberi</name>
    <name type="common">Amoeba</name>
    <dbReference type="NCBI Taxonomy" id="5762"/>
    <lineage>
        <taxon>Eukaryota</taxon>
        <taxon>Discoba</taxon>
        <taxon>Heterolobosea</taxon>
        <taxon>Tetramitia</taxon>
        <taxon>Eutetramitia</taxon>
        <taxon>Vahlkampfiidae</taxon>
        <taxon>Naegleria</taxon>
    </lineage>
</organism>
<sequence>MKTTNKASDSSQQKTPSRKRKYKEDNEHASSSASENTLHHDEISSTTNEQKENNSEANHSLETQELIVERIKRKKTLEPVEPSPLVEKLQEDTFQEDEEDYDIVLNHGFTLDKQDILMAEQQTSFVPIECLLLDEGDSVPDFKTVSSNHARKINLLKLSKKHKYILLYFFRDNKEKLKRTDLSQVFSEDLSKFKEKEIAVIGISNSKTLDKSNEYEQDIILDKDLKICREFRCLDAKLKKPQSVTYLISKDLKVLHIFHKISEHQIVEEILSFIKEVESGKFSEQLKAEKKLTHFPLMDSIHDASSRLLACITGETLHDNVVEFISEGEALDTLFNACHEMIRSLQVIEPKTRKTWEIIILYLKKTISVCHKIHKDYSDRVSDSFIEFWPKFWNKVFNLFSELRNDERITSLQRHELVDKMILIEKEGNLGSRMGTCRSTFEKKEKKRYLHIVFENFKKRPTREHFLEIERNFYDHSSDSREEILQKMIDFWIKNIETHAKDILFVSCNGKHAKIYEIMKMLGTDIESSFEEMHAAKTIVSTYPDFVKELALSRMKSICTKMLTVLNGRMKYLMSTNKKDSSHLQLLTHFNSKKFTSTKQEELIKTIDTRFEEEIKSKTEQHHQGIDIPYYKFPPIGKVFQDWTLILREAIQKVKKTNQFKNMEENNQAAQFEEFQVLQSIYADDIQQLSPSCSNDDNNNLDHGNNIEDNLLSFRLKIPSLIERQIITSKKTDHLYHLFQTGLILSVEFPSGYPTSDVPQIKIQSAMEKVFIYCPPEMYEEHEEFKEMRRVAQEIQEKEIEDLLEILNNKARDSIGQVVMFILIQDVEDFLVEKSSAIKDFDSELVNKGNDIQKPKVKQSNPTDDLEKLERTILHYKKDTKKGYYAFVDSFYSSLSFTKECVEKKKGMQRMMMTSCNMDSKVYTWGGLTDPKTYSAEIYTGRITGAGIEWQTAGKLASPICGHSSCVYDNRLYTLGGYGKSGYTNDFNCYEWHGGFTSFEKVESIASDISPRAGAAITQSQGRIFIFGGHNDGQIFNDMHYYDIETKLWTNKTTQTNFVPQLTMATLLMRDSNTLVLYGGFDGSNWNTNFFEYNIKENRWLIVPSVPDNDFDSAATAGTIQTLTDSYVLLGGCSTRSLTFNSYGAFLNRILFQKKSITSEHSVRCFRSDKILKSQKSAVVAQSETYFKWLETTQPDDADLVFIFTPEEEESEVLTEREKLPCCAHKLILQRFPELKKMIMVAELRKLGLDVNSSNLDSYELNHGDLTYIRINYVPEVKHLKRAFIRVLQYIYSGMFDATDLKSEHFKDIFQMAVHFKITLLVQSLLREPSLSSFLSHNFKTLEKELPSFLKISPNEDVEDIEEFRSMLSNDPNSVPDVKQGLVRILAPDHTYNPPIYRSINVHKMILCISSKYFAATFNSQFFEAQKRILIMDSISIQSLVVVMSFIYCPSYPLDLNSGNAVEIYVLSHLLELSLLQDKARATIKQFEFDEYTALHILEIANEFGDAVLQDYCFFLLARNYDDILQRDPQIFDELTPEQRVNIYKKHLIKK</sequence>
<evidence type="ECO:0000259" key="5">
    <source>
        <dbReference type="PROSITE" id="PS50908"/>
    </source>
</evidence>
<dbReference type="InterPro" id="IPR036249">
    <property type="entry name" value="Thioredoxin-like_sf"/>
</dbReference>
<name>D2VPD3_NAEGR</name>
<dbReference type="KEGG" id="ngr:NAEGRDRAFT_58836"/>
<dbReference type="eggNOG" id="KOG0379">
    <property type="taxonomic scope" value="Eukaryota"/>
</dbReference>
<gene>
    <name evidence="6" type="ORF">NAEGRDRAFT_58836</name>
</gene>
<dbReference type="InterPro" id="IPR011333">
    <property type="entry name" value="SKP1/BTB/POZ_sf"/>
</dbReference>
<dbReference type="PROSITE" id="PS50097">
    <property type="entry name" value="BTB"/>
    <property type="match status" value="1"/>
</dbReference>
<dbReference type="Gene3D" id="3.10.110.10">
    <property type="entry name" value="Ubiquitin Conjugating Enzyme"/>
    <property type="match status" value="1"/>
</dbReference>
<protein>
    <submittedName>
        <fullName evidence="6">PRX_BCP domain-containing protein</fullName>
    </submittedName>
</protein>
<feature type="compositionally biased region" description="Polar residues" evidence="3">
    <location>
        <begin position="1"/>
        <end position="15"/>
    </location>
</feature>
<evidence type="ECO:0000313" key="6">
    <source>
        <dbReference type="EMBL" id="EFC41411.1"/>
    </source>
</evidence>
<dbReference type="SUPFAM" id="SSF54695">
    <property type="entry name" value="POZ domain"/>
    <property type="match status" value="1"/>
</dbReference>
<evidence type="ECO:0000256" key="1">
    <source>
        <dbReference type="ARBA" id="ARBA00022441"/>
    </source>
</evidence>
<dbReference type="Pfam" id="PF00651">
    <property type="entry name" value="BTB"/>
    <property type="match status" value="1"/>
</dbReference>
<dbReference type="GO" id="GO:0016209">
    <property type="term" value="F:antioxidant activity"/>
    <property type="evidence" value="ECO:0007669"/>
    <property type="project" value="InterPro"/>
</dbReference>
<dbReference type="PANTHER" id="PTHR45632">
    <property type="entry name" value="LD33804P"/>
    <property type="match status" value="1"/>
</dbReference>
<dbReference type="Gene3D" id="3.30.710.10">
    <property type="entry name" value="Potassium Channel Kv1.1, Chain A"/>
    <property type="match status" value="1"/>
</dbReference>
<dbReference type="InterPro" id="IPR016135">
    <property type="entry name" value="UBQ-conjugating_enzyme/RWD"/>
</dbReference>
<keyword evidence="7" id="KW-1185">Reference proteome</keyword>
<feature type="compositionally biased region" description="Basic and acidic residues" evidence="3">
    <location>
        <begin position="37"/>
        <end position="54"/>
    </location>
</feature>
<dbReference type="GO" id="GO:0016491">
    <property type="term" value="F:oxidoreductase activity"/>
    <property type="evidence" value="ECO:0007669"/>
    <property type="project" value="InterPro"/>
</dbReference>